<dbReference type="SMART" id="SM00491">
    <property type="entry name" value="HELICc2"/>
    <property type="match status" value="1"/>
</dbReference>
<feature type="region of interest" description="Disordered" evidence="9">
    <location>
        <begin position="53"/>
        <end position="84"/>
    </location>
</feature>
<dbReference type="SMART" id="SM00488">
    <property type="entry name" value="DEXDc2"/>
    <property type="match status" value="1"/>
</dbReference>
<dbReference type="PROSITE" id="PS51193">
    <property type="entry name" value="HELICASE_ATP_BIND_2"/>
    <property type="match status" value="1"/>
</dbReference>
<evidence type="ECO:0000256" key="7">
    <source>
        <dbReference type="ARBA" id="ARBA00023014"/>
    </source>
</evidence>
<keyword evidence="6" id="KW-0408">Iron</keyword>
<dbReference type="Gene3D" id="3.40.50.300">
    <property type="entry name" value="P-loop containing nucleotide triphosphate hydrolases"/>
    <property type="match status" value="2"/>
</dbReference>
<dbReference type="GO" id="GO:0016818">
    <property type="term" value="F:hydrolase activity, acting on acid anhydrides, in phosphorus-containing anhydrides"/>
    <property type="evidence" value="ECO:0007669"/>
    <property type="project" value="InterPro"/>
</dbReference>
<dbReference type="PANTHER" id="PTHR11472">
    <property type="entry name" value="DNA REPAIR DEAD HELICASE RAD3/XP-D SUBFAMILY MEMBER"/>
    <property type="match status" value="1"/>
</dbReference>
<sequence>MCESDCDIDEEELLQAALQAEAAASAPGFLAEDAEAAKRARLAHGLSEASSYRESPLELSSGVPQQQAQAEALPRPPSGRDSSGISAAAVDMLAAHLHDLALGTGAGSISGPGMISGEPCPIVQAHARFKLNFGGVEVLFPFEQPLEPQRAVIRSVLEALTLGKHAVLESPTGTGKTAAVLCACIAWQRHRMRKTGSAPQVMFATRTHAQVRQAIRELKRTPYRPIMAVLGSREAGLCIKEEVLQSAEDDGQLRHACRQARRQKTCSFHEGLASPGVPEIIQARLRGSEPWDIEDMAQFGTMTNSCPYYVAHSVAKHAELVFCPYSYVLDPSVRQASGLSCADLSGRMIILDEAHNVEGTCRDAGSAEITLDQARSALVVIKRLLGDDVGGNSLAGDQLQILTTPATKSLEELGGFMLPATVSAAVDTPRQSSNGPGPIAPVDGKRKAALTATLRPVSSLLSRICDYLRDLNQPATYAPHFSEHRQVSAFLRALKLDSEPLLRPDGAAGAAGRASGNVPRGEALLRELAQGAFSAQLELAASLVHQLAAAARRPDLYVVHARPEGHGPHGLGQRPALQTWLMSAEGTFGNLVSELHSILLMSGTLSPLPATISELGPTFKSRALPALAAGHVVGRGALTVVTVSHAESAEAKLECTFHAWKRRPFLRSVGAALVTVCRAIPAGILVFLPSYDLLERCLAAWGESEGADAADAQKGHGRGGMGRGRTKARKRSGPVERVQVVSAGCGESLLDQLRQAKGTLVVEPPPSQQSTASAARVYEAARQRYEIAVSQGGQAVLLAVYRGRMSEGVSFDDDFARGVVCIGIPFPNLTEERIAQKRAFNDFSVSRSTGAVSGDAWYESKALHAVAQALGRCIRHPLDFGALVLLDSRWAELGKASLLPQWLHPFMVDKVDANAAAHWLQEHFSNLSCNPAGPARFATEAEASMPSPVKREAKCEPKDEAKFEAKDEAKDEIKDEGEDEAQATPDGCTHVAELNWLESAAASTASAGDIPKTGAFKLRLVSFATTPCLDLDSDE</sequence>
<evidence type="ECO:0000256" key="6">
    <source>
        <dbReference type="ARBA" id="ARBA00023004"/>
    </source>
</evidence>
<dbReference type="InterPro" id="IPR014013">
    <property type="entry name" value="Helic_SF1/SF2_ATP-bd_DinG/Rad3"/>
</dbReference>
<dbReference type="InterPro" id="IPR045028">
    <property type="entry name" value="DinG/Rad3-like"/>
</dbReference>
<dbReference type="SUPFAM" id="SSF52540">
    <property type="entry name" value="P-loop containing nucleoside triphosphate hydrolases"/>
    <property type="match status" value="1"/>
</dbReference>
<evidence type="ECO:0000256" key="3">
    <source>
        <dbReference type="ARBA" id="ARBA00022801"/>
    </source>
</evidence>
<evidence type="ECO:0000256" key="2">
    <source>
        <dbReference type="ARBA" id="ARBA00022741"/>
    </source>
</evidence>
<dbReference type="InterPro" id="IPR006555">
    <property type="entry name" value="ATP-dep_Helicase_C"/>
</dbReference>
<dbReference type="Pfam" id="PF06733">
    <property type="entry name" value="DEAD_2"/>
    <property type="match status" value="1"/>
</dbReference>
<proteinExistence type="predicted"/>
<evidence type="ECO:0000313" key="12">
    <source>
        <dbReference type="EMBL" id="OLQ06997.1"/>
    </source>
</evidence>
<dbReference type="Proteomes" id="UP000186817">
    <property type="component" value="Unassembled WGS sequence"/>
</dbReference>
<evidence type="ECO:0000259" key="10">
    <source>
        <dbReference type="PROSITE" id="PS51193"/>
    </source>
</evidence>
<keyword evidence="4 11" id="KW-0347">Helicase</keyword>
<keyword evidence="13" id="KW-1185">Reference proteome</keyword>
<dbReference type="InterPro" id="IPR010614">
    <property type="entry name" value="RAD3-like_helicase_DEAD"/>
</dbReference>
<dbReference type="GO" id="GO:0005524">
    <property type="term" value="F:ATP binding"/>
    <property type="evidence" value="ECO:0007669"/>
    <property type="project" value="UniProtKB-KW"/>
</dbReference>
<dbReference type="GO" id="GO:1990918">
    <property type="term" value="P:double-strand break repair involved in meiotic recombination"/>
    <property type="evidence" value="ECO:0007669"/>
    <property type="project" value="TreeGrafter"/>
</dbReference>
<keyword evidence="1" id="KW-0479">Metal-binding</keyword>
<dbReference type="GO" id="GO:0006289">
    <property type="term" value="P:nucleotide-excision repair"/>
    <property type="evidence" value="ECO:0007669"/>
    <property type="project" value="TreeGrafter"/>
</dbReference>
<dbReference type="PANTHER" id="PTHR11472:SF47">
    <property type="entry name" value="FANCONI ANEMIA GROUP J PROTEIN"/>
    <property type="match status" value="1"/>
</dbReference>
<comment type="caution">
    <text evidence="11">The sequence shown here is derived from an EMBL/GenBank/DDBJ whole genome shotgun (WGS) entry which is preliminary data.</text>
</comment>
<feature type="region of interest" description="Disordered" evidence="9">
    <location>
        <begin position="708"/>
        <end position="734"/>
    </location>
</feature>
<dbReference type="Pfam" id="PF13307">
    <property type="entry name" value="Helicase_C_2"/>
    <property type="match status" value="1"/>
</dbReference>
<evidence type="ECO:0000256" key="9">
    <source>
        <dbReference type="SAM" id="MobiDB-lite"/>
    </source>
</evidence>
<feature type="compositionally biased region" description="Basic and acidic residues" evidence="9">
    <location>
        <begin position="949"/>
        <end position="973"/>
    </location>
</feature>
<protein>
    <submittedName>
        <fullName evidence="11">Regulator of telomere elongation helicase 1-like</fullName>
    </submittedName>
</protein>
<keyword evidence="3" id="KW-0378">Hydrolase</keyword>
<evidence type="ECO:0000313" key="13">
    <source>
        <dbReference type="Proteomes" id="UP000186817"/>
    </source>
</evidence>
<evidence type="ECO:0000256" key="4">
    <source>
        <dbReference type="ARBA" id="ARBA00022806"/>
    </source>
</evidence>
<gene>
    <name evidence="11" type="ORF">AK812_SmicGene23358</name>
    <name evidence="12" type="ORF">AK812_SmicGene9589</name>
</gene>
<evidence type="ECO:0000313" key="11">
    <source>
        <dbReference type="EMBL" id="OLP94639.1"/>
    </source>
</evidence>
<keyword evidence="2" id="KW-0547">Nucleotide-binding</keyword>
<name>A0A1Q9DHK7_SYMMI</name>
<dbReference type="SMART" id="SM00487">
    <property type="entry name" value="DEXDc"/>
    <property type="match status" value="1"/>
</dbReference>
<feature type="region of interest" description="Disordered" evidence="9">
    <location>
        <begin position="943"/>
        <end position="988"/>
    </location>
</feature>
<keyword evidence="8" id="KW-0413">Isomerase</keyword>
<feature type="domain" description="Helicase ATP-binding" evidence="10">
    <location>
        <begin position="135"/>
        <end position="405"/>
    </location>
</feature>
<reference evidence="11 13" key="1">
    <citation type="submission" date="2016-02" db="EMBL/GenBank/DDBJ databases">
        <title>Genome analysis of coral dinoflagellate symbionts highlights evolutionary adaptations to a symbiotic lifestyle.</title>
        <authorList>
            <person name="Aranda M."/>
            <person name="Li Y."/>
            <person name="Liew Y.J."/>
            <person name="Baumgarten S."/>
            <person name="Simakov O."/>
            <person name="Wilson M."/>
            <person name="Piel J."/>
            <person name="Ashoor H."/>
            <person name="Bougouffa S."/>
            <person name="Bajic V.B."/>
            <person name="Ryu T."/>
            <person name="Ravasi T."/>
            <person name="Bayer T."/>
            <person name="Micklem G."/>
            <person name="Kim H."/>
            <person name="Bhak J."/>
            <person name="Lajeunesse T.C."/>
            <person name="Voolstra C.R."/>
        </authorList>
    </citation>
    <scope>NUCLEOTIDE SEQUENCE [LARGE SCALE GENOMIC DNA]</scope>
    <source>
        <strain evidence="11 13">CCMP2467</strain>
    </source>
</reference>
<keyword evidence="7" id="KW-0411">Iron-sulfur</keyword>
<dbReference type="InterPro" id="IPR027417">
    <property type="entry name" value="P-loop_NTPase"/>
</dbReference>
<dbReference type="GO" id="GO:0005634">
    <property type="term" value="C:nucleus"/>
    <property type="evidence" value="ECO:0007669"/>
    <property type="project" value="TreeGrafter"/>
</dbReference>
<dbReference type="GO" id="GO:0003678">
    <property type="term" value="F:DNA helicase activity"/>
    <property type="evidence" value="ECO:0007669"/>
    <property type="project" value="InterPro"/>
</dbReference>
<dbReference type="GO" id="GO:0003677">
    <property type="term" value="F:DNA binding"/>
    <property type="evidence" value="ECO:0007669"/>
    <property type="project" value="InterPro"/>
</dbReference>
<dbReference type="InterPro" id="IPR014001">
    <property type="entry name" value="Helicase_ATP-bd"/>
</dbReference>
<evidence type="ECO:0000256" key="8">
    <source>
        <dbReference type="ARBA" id="ARBA00023235"/>
    </source>
</evidence>
<dbReference type="OMA" id="YNWYLRE"/>
<evidence type="ECO:0000256" key="1">
    <source>
        <dbReference type="ARBA" id="ARBA00022723"/>
    </source>
</evidence>
<keyword evidence="5" id="KW-0067">ATP-binding</keyword>
<dbReference type="EMBL" id="LSRX01000148">
    <property type="protein sequence ID" value="OLQ06997.1"/>
    <property type="molecule type" value="Genomic_DNA"/>
</dbReference>
<dbReference type="OrthoDB" id="19182at2759"/>
<dbReference type="AlphaFoldDB" id="A0A1Q9DHK7"/>
<accession>A0A1Q9DHK7</accession>
<dbReference type="InterPro" id="IPR006554">
    <property type="entry name" value="Helicase-like_DEXD_c2"/>
</dbReference>
<dbReference type="GO" id="GO:0046872">
    <property type="term" value="F:metal ion binding"/>
    <property type="evidence" value="ECO:0007669"/>
    <property type="project" value="UniProtKB-KW"/>
</dbReference>
<organism evidence="11 13">
    <name type="scientific">Symbiodinium microadriaticum</name>
    <name type="common">Dinoflagellate</name>
    <name type="synonym">Zooxanthella microadriatica</name>
    <dbReference type="NCBI Taxonomy" id="2951"/>
    <lineage>
        <taxon>Eukaryota</taxon>
        <taxon>Sar</taxon>
        <taxon>Alveolata</taxon>
        <taxon>Dinophyceae</taxon>
        <taxon>Suessiales</taxon>
        <taxon>Symbiodiniaceae</taxon>
        <taxon>Symbiodinium</taxon>
    </lineage>
</organism>
<dbReference type="GO" id="GO:0051536">
    <property type="term" value="F:iron-sulfur cluster binding"/>
    <property type="evidence" value="ECO:0007669"/>
    <property type="project" value="UniProtKB-KW"/>
</dbReference>
<evidence type="ECO:0000256" key="5">
    <source>
        <dbReference type="ARBA" id="ARBA00022840"/>
    </source>
</evidence>
<dbReference type="EMBL" id="LSRX01000535">
    <property type="protein sequence ID" value="OLP94639.1"/>
    <property type="molecule type" value="Genomic_DNA"/>
</dbReference>